<feature type="region of interest" description="Disordered" evidence="1">
    <location>
        <begin position="121"/>
        <end position="141"/>
    </location>
</feature>
<dbReference type="EnsemblMetazoa" id="HelroT195119">
    <property type="protein sequence ID" value="HelroP195119"/>
    <property type="gene ID" value="HelroG195119"/>
</dbReference>
<organism evidence="3 4">
    <name type="scientific">Helobdella robusta</name>
    <name type="common">Californian leech</name>
    <dbReference type="NCBI Taxonomy" id="6412"/>
    <lineage>
        <taxon>Eukaryota</taxon>
        <taxon>Metazoa</taxon>
        <taxon>Spiralia</taxon>
        <taxon>Lophotrochozoa</taxon>
        <taxon>Annelida</taxon>
        <taxon>Clitellata</taxon>
        <taxon>Hirudinea</taxon>
        <taxon>Rhynchobdellida</taxon>
        <taxon>Glossiphoniidae</taxon>
        <taxon>Helobdella</taxon>
    </lineage>
</organism>
<dbReference type="EMBL" id="AMQM01009745">
    <property type="status" value="NOT_ANNOTATED_CDS"/>
    <property type="molecule type" value="Genomic_DNA"/>
</dbReference>
<feature type="region of interest" description="Disordered" evidence="1">
    <location>
        <begin position="246"/>
        <end position="265"/>
    </location>
</feature>
<proteinExistence type="predicted"/>
<accession>T1FWR8</accession>
<evidence type="ECO:0000313" key="2">
    <source>
        <dbReference type="EMBL" id="ESO00743.1"/>
    </source>
</evidence>
<reference evidence="2 4" key="2">
    <citation type="journal article" date="2013" name="Nature">
        <title>Insights into bilaterian evolution from three spiralian genomes.</title>
        <authorList>
            <person name="Simakov O."/>
            <person name="Marletaz F."/>
            <person name="Cho S.J."/>
            <person name="Edsinger-Gonzales E."/>
            <person name="Havlak P."/>
            <person name="Hellsten U."/>
            <person name="Kuo D.H."/>
            <person name="Larsson T."/>
            <person name="Lv J."/>
            <person name="Arendt D."/>
            <person name="Savage R."/>
            <person name="Osoegawa K."/>
            <person name="de Jong P."/>
            <person name="Grimwood J."/>
            <person name="Chapman J.A."/>
            <person name="Shapiro H."/>
            <person name="Aerts A."/>
            <person name="Otillar R.P."/>
            <person name="Terry A.Y."/>
            <person name="Boore J.L."/>
            <person name="Grigoriev I.V."/>
            <person name="Lindberg D.R."/>
            <person name="Seaver E.C."/>
            <person name="Weisblat D.A."/>
            <person name="Putnam N.H."/>
            <person name="Rokhsar D.S."/>
        </authorList>
    </citation>
    <scope>NUCLEOTIDE SEQUENCE</scope>
</reference>
<evidence type="ECO:0000256" key="1">
    <source>
        <dbReference type="SAM" id="MobiDB-lite"/>
    </source>
</evidence>
<gene>
    <name evidence="3" type="primary">20213263</name>
    <name evidence="2" type="ORF">HELRODRAFT_195119</name>
</gene>
<dbReference type="KEGG" id="hro:HELRODRAFT_195119"/>
<dbReference type="HOGENOM" id="CLU_734210_0_0_1"/>
<dbReference type="EMBL" id="KB096882">
    <property type="protein sequence ID" value="ESO00743.1"/>
    <property type="molecule type" value="Genomic_DNA"/>
</dbReference>
<dbReference type="GeneID" id="20213263"/>
<sequence length="377" mass="42776">MSVVRSLTKFFSDFKKSLICLLLLLILLHFIWDSHLIRSESHRFVADIKGTNIALNIDKNDASDDVINSIINSYNNANKNNNKNHANDNKNNANNNNNANKNNNNGDVINIALNKGFLDQISDSDEGEDDDDGGENVDGDSFDIHQEYVDKVKPKNFSTNAKNDNHKATTSQPSKQQQQLNIGEEKQSEQHIPTIKVAIGSGLTSAGIVSLTEENLSEKMYMFTKFLPSFCKTASVNVSEGIERQLKENNNNNNNNKDKNKNSVNNRPLQYEYHFYIAYDYVDKTLNDLIKSGSFYKTFNQTVTKHCPNSLKFGLHFVRCDHTKHPAWAQNDAMIEANLDDVEYFYRINDDTIMVSGNWTNQFIDILVNRTIESSAN</sequence>
<dbReference type="RefSeq" id="XP_009021159.1">
    <property type="nucleotide sequence ID" value="XM_009022911.1"/>
</dbReference>
<feature type="region of interest" description="Disordered" evidence="1">
    <location>
        <begin position="155"/>
        <end position="189"/>
    </location>
</feature>
<feature type="compositionally biased region" description="Acidic residues" evidence="1">
    <location>
        <begin position="122"/>
        <end position="141"/>
    </location>
</feature>
<dbReference type="AlphaFoldDB" id="T1FWR8"/>
<reference evidence="4" key="1">
    <citation type="submission" date="2012-12" db="EMBL/GenBank/DDBJ databases">
        <authorList>
            <person name="Hellsten U."/>
            <person name="Grimwood J."/>
            <person name="Chapman J.A."/>
            <person name="Shapiro H."/>
            <person name="Aerts A."/>
            <person name="Otillar R.P."/>
            <person name="Terry A.Y."/>
            <person name="Boore J.L."/>
            <person name="Simakov O."/>
            <person name="Marletaz F."/>
            <person name="Cho S.-J."/>
            <person name="Edsinger-Gonzales E."/>
            <person name="Havlak P."/>
            <person name="Kuo D.-H."/>
            <person name="Larsson T."/>
            <person name="Lv J."/>
            <person name="Arendt D."/>
            <person name="Savage R."/>
            <person name="Osoegawa K."/>
            <person name="de Jong P."/>
            <person name="Lindberg D.R."/>
            <person name="Seaver E.C."/>
            <person name="Weisblat D.A."/>
            <person name="Putnam N.H."/>
            <person name="Grigoriev I.V."/>
            <person name="Rokhsar D.S."/>
        </authorList>
    </citation>
    <scope>NUCLEOTIDE SEQUENCE</scope>
</reference>
<dbReference type="CTD" id="20213263"/>
<reference evidence="3" key="3">
    <citation type="submission" date="2015-06" db="UniProtKB">
        <authorList>
            <consortium name="EnsemblMetazoa"/>
        </authorList>
    </citation>
    <scope>IDENTIFICATION</scope>
</reference>
<dbReference type="Proteomes" id="UP000015101">
    <property type="component" value="Unassembled WGS sequence"/>
</dbReference>
<evidence type="ECO:0000313" key="3">
    <source>
        <dbReference type="EnsemblMetazoa" id="HelroP195119"/>
    </source>
</evidence>
<feature type="compositionally biased region" description="Polar residues" evidence="1">
    <location>
        <begin position="156"/>
        <end position="181"/>
    </location>
</feature>
<feature type="region of interest" description="Disordered" evidence="1">
    <location>
        <begin position="77"/>
        <end position="106"/>
    </location>
</feature>
<protein>
    <submittedName>
        <fullName evidence="2 3">Uncharacterized protein</fullName>
    </submittedName>
</protein>
<keyword evidence="4" id="KW-1185">Reference proteome</keyword>
<name>T1FWR8_HELRO</name>
<evidence type="ECO:0000313" key="4">
    <source>
        <dbReference type="Proteomes" id="UP000015101"/>
    </source>
</evidence>
<dbReference type="InParanoid" id="T1FWR8"/>
<dbReference type="EMBL" id="AMQM01009744">
    <property type="status" value="NOT_ANNOTATED_CDS"/>
    <property type="molecule type" value="Genomic_DNA"/>
</dbReference>